<dbReference type="RefSeq" id="WP_145257871.1">
    <property type="nucleotide sequence ID" value="NZ_CP036279.1"/>
</dbReference>
<proteinExistence type="predicted"/>
<evidence type="ECO:0000313" key="1">
    <source>
        <dbReference type="EMBL" id="QDU61258.1"/>
    </source>
</evidence>
<dbReference type="Proteomes" id="UP000317093">
    <property type="component" value="Chromosome"/>
</dbReference>
<dbReference type="EMBL" id="CP036279">
    <property type="protein sequence ID" value="QDU61258.1"/>
    <property type="molecule type" value="Genomic_DNA"/>
</dbReference>
<dbReference type="AlphaFoldDB" id="A0A518B2Q6"/>
<accession>A0A518B2Q6</accession>
<dbReference type="KEGG" id="knv:Pan216_21120"/>
<gene>
    <name evidence="1" type="ORF">Pan216_21120</name>
</gene>
<protein>
    <submittedName>
        <fullName evidence="1">Uncharacterized protein</fullName>
    </submittedName>
</protein>
<evidence type="ECO:0000313" key="2">
    <source>
        <dbReference type="Proteomes" id="UP000317093"/>
    </source>
</evidence>
<sequence length="216" mass="24583">MSNATELDMTLLYRFCGEPYGRHNLAHPFARNGWIYATDGCICARVPDEGQLRMSSTGHLPKGVDHLNWDWVDEPGEPVTDESATDVTLWAACDKCRKGFVQRLKCERCDIDGECPHCHRKCNICDGLGYEVRLDGFDWRCFECKGTGWTADKPFTPFRGEGHFYASYLRLVSMLPNVRASVAFANNEPRLRFVFDYGGQGQLMGVIPREDMIKRN</sequence>
<name>A0A518B2Q6_9BACT</name>
<keyword evidence="2" id="KW-1185">Reference proteome</keyword>
<dbReference type="OrthoDB" id="9155541at2"/>
<reference evidence="1 2" key="1">
    <citation type="submission" date="2019-02" db="EMBL/GenBank/DDBJ databases">
        <title>Deep-cultivation of Planctomycetes and their phenomic and genomic characterization uncovers novel biology.</title>
        <authorList>
            <person name="Wiegand S."/>
            <person name="Jogler M."/>
            <person name="Boedeker C."/>
            <person name="Pinto D."/>
            <person name="Vollmers J."/>
            <person name="Rivas-Marin E."/>
            <person name="Kohn T."/>
            <person name="Peeters S.H."/>
            <person name="Heuer A."/>
            <person name="Rast P."/>
            <person name="Oberbeckmann S."/>
            <person name="Bunk B."/>
            <person name="Jeske O."/>
            <person name="Meyerdierks A."/>
            <person name="Storesund J.E."/>
            <person name="Kallscheuer N."/>
            <person name="Luecker S."/>
            <person name="Lage O.M."/>
            <person name="Pohl T."/>
            <person name="Merkel B.J."/>
            <person name="Hornburger P."/>
            <person name="Mueller R.-W."/>
            <person name="Bruemmer F."/>
            <person name="Labrenz M."/>
            <person name="Spormann A.M."/>
            <person name="Op den Camp H."/>
            <person name="Overmann J."/>
            <person name="Amann R."/>
            <person name="Jetten M.S.M."/>
            <person name="Mascher T."/>
            <person name="Medema M.H."/>
            <person name="Devos D.P."/>
            <person name="Kaster A.-K."/>
            <person name="Ovreas L."/>
            <person name="Rohde M."/>
            <person name="Galperin M.Y."/>
            <person name="Jogler C."/>
        </authorList>
    </citation>
    <scope>NUCLEOTIDE SEQUENCE [LARGE SCALE GENOMIC DNA]</scope>
    <source>
        <strain evidence="1 2">Pan216</strain>
    </source>
</reference>
<organism evidence="1 2">
    <name type="scientific">Kolteria novifilia</name>
    <dbReference type="NCBI Taxonomy" id="2527975"/>
    <lineage>
        <taxon>Bacteria</taxon>
        <taxon>Pseudomonadati</taxon>
        <taxon>Planctomycetota</taxon>
        <taxon>Planctomycetia</taxon>
        <taxon>Kolteriales</taxon>
        <taxon>Kolteriaceae</taxon>
        <taxon>Kolteria</taxon>
    </lineage>
</organism>